<dbReference type="Gene3D" id="1.10.30.10">
    <property type="entry name" value="High mobility group box domain"/>
    <property type="match status" value="1"/>
</dbReference>
<dbReference type="SMART" id="SM00398">
    <property type="entry name" value="HMG"/>
    <property type="match status" value="1"/>
</dbReference>
<reference evidence="4" key="1">
    <citation type="submission" date="2022-07" db="EMBL/GenBank/DDBJ databases">
        <title>Phylogenomic reconstructions and comparative analyses of Kickxellomycotina fungi.</title>
        <authorList>
            <person name="Reynolds N.K."/>
            <person name="Stajich J.E."/>
            <person name="Barry K."/>
            <person name="Grigoriev I.V."/>
            <person name="Crous P."/>
            <person name="Smith M.E."/>
        </authorList>
    </citation>
    <scope>NUCLEOTIDE SEQUENCE</scope>
    <source>
        <strain evidence="4">BCRC 34381</strain>
    </source>
</reference>
<gene>
    <name evidence="4" type="ORF">LPJ61_002921</name>
</gene>
<dbReference type="CDD" id="cd01389">
    <property type="entry name" value="HMG-box_ROX1-like"/>
    <property type="match status" value="1"/>
</dbReference>
<evidence type="ECO:0000259" key="3">
    <source>
        <dbReference type="PROSITE" id="PS50118"/>
    </source>
</evidence>
<dbReference type="EMBL" id="JANBOI010000431">
    <property type="protein sequence ID" value="KAJ1730608.1"/>
    <property type="molecule type" value="Genomic_DNA"/>
</dbReference>
<feature type="domain" description="HMG box" evidence="3">
    <location>
        <begin position="204"/>
        <end position="272"/>
    </location>
</feature>
<dbReference type="InterPro" id="IPR036910">
    <property type="entry name" value="HMG_box_dom_sf"/>
</dbReference>
<protein>
    <recommendedName>
        <fullName evidence="3">HMG box domain-containing protein</fullName>
    </recommendedName>
</protein>
<feature type="region of interest" description="Disordered" evidence="2">
    <location>
        <begin position="274"/>
        <end position="301"/>
    </location>
</feature>
<feature type="compositionally biased region" description="Low complexity" evidence="2">
    <location>
        <begin position="162"/>
        <end position="196"/>
    </location>
</feature>
<dbReference type="Proteomes" id="UP001143981">
    <property type="component" value="Unassembled WGS sequence"/>
</dbReference>
<dbReference type="OrthoDB" id="6247875at2759"/>
<sequence>MDSYHSQFAYAPGPDVAAYMPPLHCPPMGMTPMMGPMHAPPPHVDSFHLPPHHAAPVGVMAGAPAISHVLCSAQIGDSSSPCFLYRHDSISGSTVEQGAQQLCMADGRLFIEHIPNHSLVYIPLSSSIDEVLYSLRMQYAAPPMHDSAVRPHGCQDQAVGTPAPQTHQQKQAQPRQAQPQQPPQQQQQQVPQSQPQPRKPKEKSAKPINAFIKYRSFKIAELKRLYPDVSQTEISRLAGECWKTESEDVKNQFRVQYREEKKVYDMKKATGAIESTKRRREDSEALSDFDAAHTSDGGASTPLLDDGIAPLATLGVPVGFDASCRRRSLTMPPADTGAAMRAVSSSPLMTPQQKRLSSSKRRRCVTSDLRKQLAAKISLLATPPLPAASVSLTRTSTAPAIGRAQSMGLDEHFGGYSHDAHFAAPDFGYYSALALPPPMAADASPYLSDMAPLAFAVPGVSQPLAEPPVLTVDTSFVSVPEDPAGTAFDLYTTASDHDELASSLVSASLVAASLSTLMGSSHSVCAPLDAPVSMVTTAMPLADQSAGNASL</sequence>
<name>A0A9W8CY71_9FUNG</name>
<keyword evidence="1" id="KW-0238">DNA-binding</keyword>
<feature type="region of interest" description="Disordered" evidence="2">
    <location>
        <begin position="144"/>
        <end position="207"/>
    </location>
</feature>
<evidence type="ECO:0000256" key="1">
    <source>
        <dbReference type="PROSITE-ProRule" id="PRU00267"/>
    </source>
</evidence>
<keyword evidence="5" id="KW-1185">Reference proteome</keyword>
<feature type="compositionally biased region" description="Polar residues" evidence="2">
    <location>
        <begin position="343"/>
        <end position="353"/>
    </location>
</feature>
<dbReference type="GO" id="GO:0005634">
    <property type="term" value="C:nucleus"/>
    <property type="evidence" value="ECO:0007669"/>
    <property type="project" value="UniProtKB-UniRule"/>
</dbReference>
<accession>A0A9W8CY71</accession>
<feature type="DNA-binding region" description="HMG box" evidence="1">
    <location>
        <begin position="204"/>
        <end position="272"/>
    </location>
</feature>
<dbReference type="Pfam" id="PF00505">
    <property type="entry name" value="HMG_box"/>
    <property type="match status" value="1"/>
</dbReference>
<keyword evidence="1" id="KW-0539">Nucleus</keyword>
<evidence type="ECO:0000256" key="2">
    <source>
        <dbReference type="SAM" id="MobiDB-lite"/>
    </source>
</evidence>
<dbReference type="SUPFAM" id="SSF47095">
    <property type="entry name" value="HMG-box"/>
    <property type="match status" value="1"/>
</dbReference>
<dbReference type="GO" id="GO:0003677">
    <property type="term" value="F:DNA binding"/>
    <property type="evidence" value="ECO:0007669"/>
    <property type="project" value="UniProtKB-UniRule"/>
</dbReference>
<dbReference type="PROSITE" id="PS50118">
    <property type="entry name" value="HMG_BOX_2"/>
    <property type="match status" value="1"/>
</dbReference>
<comment type="caution">
    <text evidence="4">The sequence shown here is derived from an EMBL/GenBank/DDBJ whole genome shotgun (WGS) entry which is preliminary data.</text>
</comment>
<evidence type="ECO:0000313" key="4">
    <source>
        <dbReference type="EMBL" id="KAJ1730608.1"/>
    </source>
</evidence>
<feature type="region of interest" description="Disordered" evidence="2">
    <location>
        <begin position="331"/>
        <end position="362"/>
    </location>
</feature>
<evidence type="ECO:0000313" key="5">
    <source>
        <dbReference type="Proteomes" id="UP001143981"/>
    </source>
</evidence>
<proteinExistence type="predicted"/>
<organism evidence="4 5">
    <name type="scientific">Coemansia biformis</name>
    <dbReference type="NCBI Taxonomy" id="1286918"/>
    <lineage>
        <taxon>Eukaryota</taxon>
        <taxon>Fungi</taxon>
        <taxon>Fungi incertae sedis</taxon>
        <taxon>Zoopagomycota</taxon>
        <taxon>Kickxellomycotina</taxon>
        <taxon>Kickxellomycetes</taxon>
        <taxon>Kickxellales</taxon>
        <taxon>Kickxellaceae</taxon>
        <taxon>Coemansia</taxon>
    </lineage>
</organism>
<dbReference type="InterPro" id="IPR009071">
    <property type="entry name" value="HMG_box_dom"/>
</dbReference>
<dbReference type="AlphaFoldDB" id="A0A9W8CY71"/>